<reference evidence="1" key="1">
    <citation type="submission" date="2024-06" db="EMBL/GenBank/DDBJ databases">
        <authorList>
            <person name="Fan A."/>
            <person name="Zhang F.Y."/>
            <person name="Zhang L."/>
        </authorList>
    </citation>
    <scope>NUCLEOTIDE SEQUENCE</scope>
    <source>
        <strain evidence="1">Y61</strain>
    </source>
</reference>
<protein>
    <recommendedName>
        <fullName evidence="2">Polyhydroxyalkanoate synthesis regulator phasin</fullName>
    </recommendedName>
</protein>
<proteinExistence type="predicted"/>
<gene>
    <name evidence="1" type="ORF">ABNN70_10545</name>
</gene>
<sequence length="106" mass="11905">MNEQLKKIFLTGLGATLASKEKADQLFGNLSHNGSAAADEAKAYLSKLSDKGQTKTDQWQSDMKKDIRESIADLGFVTSEEYQKLAERVQILEKKLAESEKKRLDR</sequence>
<accession>A0AAU8ID39</accession>
<organism evidence="1">
    <name type="scientific">Sporolactobacillus sp. Y61</name>
    <dbReference type="NCBI Taxonomy" id="3160863"/>
    <lineage>
        <taxon>Bacteria</taxon>
        <taxon>Bacillati</taxon>
        <taxon>Bacillota</taxon>
        <taxon>Bacilli</taxon>
        <taxon>Bacillales</taxon>
        <taxon>Sporolactobacillaceae</taxon>
        <taxon>Sporolactobacillus</taxon>
    </lineage>
</organism>
<name>A0AAU8ID39_9BACL</name>
<dbReference type="RefSeq" id="WP_353947757.1">
    <property type="nucleotide sequence ID" value="NZ_CP159510.1"/>
</dbReference>
<dbReference type="EMBL" id="CP159510">
    <property type="protein sequence ID" value="XCJ16127.1"/>
    <property type="molecule type" value="Genomic_DNA"/>
</dbReference>
<evidence type="ECO:0008006" key="2">
    <source>
        <dbReference type="Google" id="ProtNLM"/>
    </source>
</evidence>
<evidence type="ECO:0000313" key="1">
    <source>
        <dbReference type="EMBL" id="XCJ16127.1"/>
    </source>
</evidence>
<dbReference type="AlphaFoldDB" id="A0AAU8ID39"/>